<keyword evidence="3" id="KW-0175">Coiled coil</keyword>
<sequence>MEEGKAMGLDGISTENAILALDTSVLDNDQVENLIKFCPTKEEIEMLKGYNGNKEMLGKCEQFFLELMKVPRVEAKLRVFAFRITFSTQVDELRTNLTTINDATKEVKESLKLRQIMKTILTLGNALNQGTARGSAVGFRLDSLLKLSDTRSRNNKMTLMHYLCKIQLKLLAEEMQAINKGLEKVEQELAASESDGAISVGFRKALKSFLDAAEAEVRSLISLYAEVGRNADSLAQYFGEDPARCPFEQGIF</sequence>
<evidence type="ECO:0000259" key="4">
    <source>
        <dbReference type="PROSITE" id="PS51444"/>
    </source>
</evidence>
<dbReference type="AlphaFoldDB" id="A0A317Y0Z6"/>
<dbReference type="SMART" id="SM00498">
    <property type="entry name" value="FH2"/>
    <property type="match status" value="1"/>
</dbReference>
<protein>
    <recommendedName>
        <fullName evidence="2">Formin-like protein</fullName>
    </recommendedName>
</protein>
<name>A0A317Y0Z6_MAIZE</name>
<evidence type="ECO:0000256" key="2">
    <source>
        <dbReference type="RuleBase" id="RU361260"/>
    </source>
</evidence>
<dbReference type="PANTHER" id="PTHR45733">
    <property type="entry name" value="FORMIN-J"/>
    <property type="match status" value="1"/>
</dbReference>
<gene>
    <name evidence="5" type="primary">FH3_1</name>
    <name evidence="5" type="ORF">Zm00014a_033585</name>
</gene>
<evidence type="ECO:0000256" key="3">
    <source>
        <dbReference type="SAM" id="Coils"/>
    </source>
</evidence>
<dbReference type="Gene3D" id="1.20.58.2220">
    <property type="entry name" value="Formin, FH2 domain"/>
    <property type="match status" value="2"/>
</dbReference>
<evidence type="ECO:0000313" key="5">
    <source>
        <dbReference type="EMBL" id="PWZ52309.1"/>
    </source>
</evidence>
<comment type="caution">
    <text evidence="5">The sequence shown here is derived from an EMBL/GenBank/DDBJ whole genome shotgun (WGS) entry which is preliminary data.</text>
</comment>
<accession>A0A317Y0Z6</accession>
<dbReference type="SUPFAM" id="SSF101447">
    <property type="entry name" value="Formin homology 2 domain (FH2 domain)"/>
    <property type="match status" value="1"/>
</dbReference>
<feature type="domain" description="FH2" evidence="4">
    <location>
        <begin position="1"/>
        <end position="252"/>
    </location>
</feature>
<dbReference type="Pfam" id="PF02181">
    <property type="entry name" value="FH2"/>
    <property type="match status" value="1"/>
</dbReference>
<dbReference type="Proteomes" id="UP000251960">
    <property type="component" value="Chromosome 1"/>
</dbReference>
<dbReference type="PROSITE" id="PS51444">
    <property type="entry name" value="FH2"/>
    <property type="match status" value="1"/>
</dbReference>
<proteinExistence type="inferred from homology"/>
<dbReference type="EMBL" id="NCVQ01000001">
    <property type="protein sequence ID" value="PWZ52309.1"/>
    <property type="molecule type" value="Genomic_DNA"/>
</dbReference>
<dbReference type="InterPro" id="IPR015425">
    <property type="entry name" value="FH2_Formin"/>
</dbReference>
<dbReference type="InterPro" id="IPR051144">
    <property type="entry name" value="Formin_homology_domain"/>
</dbReference>
<organism evidence="5">
    <name type="scientific">Zea mays</name>
    <name type="common">Maize</name>
    <dbReference type="NCBI Taxonomy" id="4577"/>
    <lineage>
        <taxon>Eukaryota</taxon>
        <taxon>Viridiplantae</taxon>
        <taxon>Streptophyta</taxon>
        <taxon>Embryophyta</taxon>
        <taxon>Tracheophyta</taxon>
        <taxon>Spermatophyta</taxon>
        <taxon>Magnoliopsida</taxon>
        <taxon>Liliopsida</taxon>
        <taxon>Poales</taxon>
        <taxon>Poaceae</taxon>
        <taxon>PACMAD clade</taxon>
        <taxon>Panicoideae</taxon>
        <taxon>Andropogonodae</taxon>
        <taxon>Andropogoneae</taxon>
        <taxon>Tripsacinae</taxon>
        <taxon>Zea</taxon>
    </lineage>
</organism>
<dbReference type="PANTHER" id="PTHR45733:SF17">
    <property type="entry name" value="FORMIN-LIKE PROTEIN 14"/>
    <property type="match status" value="1"/>
</dbReference>
<dbReference type="InterPro" id="IPR042201">
    <property type="entry name" value="FH2_Formin_sf"/>
</dbReference>
<comment type="similarity">
    <text evidence="1">Belongs to the formin-like family. Class-II subfamily.</text>
</comment>
<feature type="coiled-coil region" evidence="3">
    <location>
        <begin position="168"/>
        <end position="195"/>
    </location>
</feature>
<reference evidence="5" key="1">
    <citation type="journal article" date="2018" name="Nat. Genet.">
        <title>Extensive intraspecific gene order and gene structural variations between Mo17 and other maize genomes.</title>
        <authorList>
            <person name="Sun S."/>
            <person name="Zhou Y."/>
            <person name="Chen J."/>
            <person name="Shi J."/>
            <person name="Zhao H."/>
            <person name="Zhao H."/>
            <person name="Song W."/>
            <person name="Zhang M."/>
            <person name="Cui Y."/>
            <person name="Dong X."/>
            <person name="Liu H."/>
            <person name="Ma X."/>
            <person name="Jiao Y."/>
            <person name="Wang B."/>
            <person name="Wei X."/>
            <person name="Stein J.C."/>
            <person name="Glaubitz J.C."/>
            <person name="Lu F."/>
            <person name="Yu G."/>
            <person name="Liang C."/>
            <person name="Fengler K."/>
            <person name="Li B."/>
            <person name="Rafalski A."/>
            <person name="Schnable P.S."/>
            <person name="Ware D.H."/>
            <person name="Buckler E.S."/>
            <person name="Lai J."/>
        </authorList>
    </citation>
    <scope>NUCLEOTIDE SEQUENCE [LARGE SCALE GENOMIC DNA]</scope>
    <source>
        <tissue evidence="5">Seedling</tissue>
    </source>
</reference>
<evidence type="ECO:0000256" key="1">
    <source>
        <dbReference type="ARBA" id="ARBA00006468"/>
    </source>
</evidence>